<dbReference type="PANTHER" id="PTHR11908">
    <property type="entry name" value="XANTHINE DEHYDROGENASE"/>
    <property type="match status" value="1"/>
</dbReference>
<dbReference type="GO" id="GO:0005506">
    <property type="term" value="F:iron ion binding"/>
    <property type="evidence" value="ECO:0007669"/>
    <property type="project" value="InterPro"/>
</dbReference>
<dbReference type="Gene3D" id="3.30.365.10">
    <property type="entry name" value="Aldehyde oxidase/xanthine dehydrogenase, molybdopterin binding domain"/>
    <property type="match status" value="4"/>
</dbReference>
<dbReference type="Pfam" id="PF01315">
    <property type="entry name" value="Ald_Xan_dh_C"/>
    <property type="match status" value="1"/>
</dbReference>
<keyword evidence="5" id="KW-1185">Reference proteome</keyword>
<dbReference type="InterPro" id="IPR037165">
    <property type="entry name" value="AldOxase/xan_DH_Mopterin-bd_sf"/>
</dbReference>
<dbReference type="SUPFAM" id="SSF54665">
    <property type="entry name" value="CO dehydrogenase molybdoprotein N-domain-like"/>
    <property type="match status" value="1"/>
</dbReference>
<dbReference type="AlphaFoldDB" id="A0A4R5VD49"/>
<dbReference type="Pfam" id="PF20256">
    <property type="entry name" value="MoCoBD_2"/>
    <property type="match status" value="1"/>
</dbReference>
<dbReference type="InterPro" id="IPR036856">
    <property type="entry name" value="Ald_Oxase/Xan_DH_a/b_sf"/>
</dbReference>
<organism evidence="4 5">
    <name type="scientific">Antarcticimicrobium luteum</name>
    <dbReference type="NCBI Taxonomy" id="2547397"/>
    <lineage>
        <taxon>Bacteria</taxon>
        <taxon>Pseudomonadati</taxon>
        <taxon>Pseudomonadota</taxon>
        <taxon>Alphaproteobacteria</taxon>
        <taxon>Rhodobacterales</taxon>
        <taxon>Paracoccaceae</taxon>
        <taxon>Antarcticimicrobium</taxon>
    </lineage>
</organism>
<dbReference type="Proteomes" id="UP000295301">
    <property type="component" value="Unassembled WGS sequence"/>
</dbReference>
<evidence type="ECO:0000256" key="1">
    <source>
        <dbReference type="ARBA" id="ARBA00022505"/>
    </source>
</evidence>
<sequence length="765" mass="82113">MEKFGKSQPVTRVEDLRLLTGHGRFLDDIAPAGALHAYVFRSPVAHGVITGLDISDARDAEGVHLVLTNDDLEAAGLTASMAGVVLENRDGSRAADPHRPLLARGKVRHVGEPVALIVAETPEQARDAAECILFETEDLPAKLDLAPGGAAVHDEAPDNLALDWGLGDEAATEAAFAAAAHVVRLEVPDNRIIVNSLEPRGCFASWDGARLHLTFGGQGVWALKGEIARMLDLDPEAVHVSIADVGGGFGMKVAPYPEYFAVAQAARMLGRPVRWMSERTEAMLSDHGGRDLTSTAELAFDADHKITAYRVKSRCNLGAYNSNFGQAIQTRLFSRVLMGVYDVQTTWLQVEGYYTNTVQVDAYRGAGRPEAIYVLERAMDRAARELGVDPWELRRRNFIRPDQFPYRSATGETYDVGEFDRILTLAGTKADAAGFEARRAADAERGLLRGQGLCYYIESILGDPSEGARVEFCEDGIVNLYVGTQSNGQGHETVYAQFLADQTGIPAGRIHVIQGDSDLIKQGGGTGGSRSVTTQSTATLATVDAMLAAFTPYLADKMGVEESAIRFDDETFRAPGSNLTPTLLEAADMARADDRADLLAHEARASLPGRSYPNGTHVAEVVVDPETGQVRVDRYTVVDDFGNLINPLLAEGQVHGGVVQGLGQALSEHVVYDEDGQLLTATFMDYALPRAADAPMIGFTSEPVPSTANLMGMKGCGEAGTVGSMAAVANAVQDALWARGVRQADMPFTPLRVWDMLRNGTATAS</sequence>
<dbReference type="SUPFAM" id="SSF56003">
    <property type="entry name" value="Molybdenum cofactor-binding domain"/>
    <property type="match status" value="1"/>
</dbReference>
<evidence type="ECO:0000313" key="4">
    <source>
        <dbReference type="EMBL" id="TDK49675.1"/>
    </source>
</evidence>
<dbReference type="GO" id="GO:0016491">
    <property type="term" value="F:oxidoreductase activity"/>
    <property type="evidence" value="ECO:0007669"/>
    <property type="project" value="UniProtKB-KW"/>
</dbReference>
<comment type="caution">
    <text evidence="4">The sequence shown here is derived from an EMBL/GenBank/DDBJ whole genome shotgun (WGS) entry which is preliminary data.</text>
</comment>
<dbReference type="InterPro" id="IPR008274">
    <property type="entry name" value="AldOxase/xan_DH_MoCoBD1"/>
</dbReference>
<dbReference type="SMART" id="SM01008">
    <property type="entry name" value="Ald_Xan_dh_C"/>
    <property type="match status" value="1"/>
</dbReference>
<dbReference type="InterPro" id="IPR016208">
    <property type="entry name" value="Ald_Oxase/xanthine_DH-like"/>
</dbReference>
<dbReference type="Gene3D" id="3.90.1170.50">
    <property type="entry name" value="Aldehyde oxidase/xanthine dehydrogenase, a/b hammerhead"/>
    <property type="match status" value="1"/>
</dbReference>
<reference evidence="4 5" key="1">
    <citation type="submission" date="2019-03" db="EMBL/GenBank/DDBJ databases">
        <title>Ruegeria lutea sp. nov., a novel strain, isolated from marine sediment, the Masan Bay, South Korea.</title>
        <authorList>
            <person name="Kim J."/>
            <person name="Kim D.-Y."/>
            <person name="Lee S.-S."/>
        </authorList>
    </citation>
    <scope>NUCLEOTIDE SEQUENCE [LARGE SCALE GENOMIC DNA]</scope>
    <source>
        <strain evidence="4 5">318-1</strain>
    </source>
</reference>
<evidence type="ECO:0000313" key="5">
    <source>
        <dbReference type="Proteomes" id="UP000295301"/>
    </source>
</evidence>
<dbReference type="PANTHER" id="PTHR11908:SF132">
    <property type="entry name" value="ALDEHYDE OXIDASE 1-RELATED"/>
    <property type="match status" value="1"/>
</dbReference>
<feature type="domain" description="Aldehyde oxidase/xanthine dehydrogenase a/b hammerhead" evidence="3">
    <location>
        <begin position="20"/>
        <end position="140"/>
    </location>
</feature>
<protein>
    <submittedName>
        <fullName evidence="4">Xanthine dehydrogenase family protein molybdopterin-binding subunit</fullName>
    </submittedName>
</protein>
<dbReference type="InterPro" id="IPR000674">
    <property type="entry name" value="Ald_Oxase/Xan_DH_a/b"/>
</dbReference>
<evidence type="ECO:0000259" key="3">
    <source>
        <dbReference type="SMART" id="SM01008"/>
    </source>
</evidence>
<dbReference type="InterPro" id="IPR046867">
    <property type="entry name" value="AldOxase/xan_DH_MoCoBD2"/>
</dbReference>
<gene>
    <name evidence="4" type="ORF">E1832_08780</name>
</gene>
<keyword evidence="2" id="KW-0560">Oxidoreductase</keyword>
<accession>A0A4R5VD49</accession>
<dbReference type="OrthoDB" id="9758509at2"/>
<dbReference type="EMBL" id="SMUV01000061">
    <property type="protein sequence ID" value="TDK49675.1"/>
    <property type="molecule type" value="Genomic_DNA"/>
</dbReference>
<dbReference type="RefSeq" id="WP_133359364.1">
    <property type="nucleotide sequence ID" value="NZ_SMUV01000061.1"/>
</dbReference>
<name>A0A4R5VD49_9RHOB</name>
<dbReference type="Pfam" id="PF02738">
    <property type="entry name" value="MoCoBD_1"/>
    <property type="match status" value="1"/>
</dbReference>
<evidence type="ECO:0000256" key="2">
    <source>
        <dbReference type="ARBA" id="ARBA00023002"/>
    </source>
</evidence>
<keyword evidence="1" id="KW-0500">Molybdenum</keyword>
<proteinExistence type="predicted"/>